<feature type="compositionally biased region" description="Basic and acidic residues" evidence="1">
    <location>
        <begin position="262"/>
        <end position="272"/>
    </location>
</feature>
<feature type="compositionally biased region" description="Acidic residues" evidence="1">
    <location>
        <begin position="415"/>
        <end position="428"/>
    </location>
</feature>
<feature type="region of interest" description="Disordered" evidence="1">
    <location>
        <begin position="130"/>
        <end position="151"/>
    </location>
</feature>
<evidence type="ECO:0000313" key="2">
    <source>
        <dbReference type="EMBL" id="VDM05007.1"/>
    </source>
</evidence>
<reference evidence="4" key="1">
    <citation type="submission" date="2016-06" db="UniProtKB">
        <authorList>
            <consortium name="WormBaseParasite"/>
        </authorList>
    </citation>
    <scope>IDENTIFICATION</scope>
</reference>
<feature type="region of interest" description="Disordered" evidence="1">
    <location>
        <begin position="236"/>
        <end position="272"/>
    </location>
</feature>
<evidence type="ECO:0000313" key="3">
    <source>
        <dbReference type="Proteomes" id="UP000275846"/>
    </source>
</evidence>
<name>A0A183TQ73_SCHSO</name>
<feature type="region of interest" description="Disordered" evidence="1">
    <location>
        <begin position="550"/>
        <end position="569"/>
    </location>
</feature>
<proteinExistence type="predicted"/>
<sequence length="610" mass="67857">MQTVDGDAVTRPDVNCVQSPHGSEQVRTEHDRELCSPGISDHREKASVIGREPNRVAKQATFTVVGDGEDIRASKNSSVRTETTEGDSDLELILEATRSANMAYELDLHILISLDAEGLHKGVIMGGAGKTASPQWGTPVDDQSSSSAGLEDSGICRRFRKPISSEREAGPEHKIPNLSTALGIQRLKLRLNTPKLANKNEPKGITAFLDLSFGTLMGKENQTVVFRMKDGKVLKNEQLQQRGTETSKETELKPNGNADAHGGVKDYSQEDEPKKSISEMYLLNTLQDTAEQEEPERVLQNEEMSEDLAGEDKKLVKEIVKIDERDKREPYAHPLRVERSGDEEMLLLMEATPEAGVPATTTDILVVSKMMEQMSTGENEHVVDELVNDVFGAEDRAVFVESALTVVSGAANTDGQEEEEEEEEEEEGDGLRGKELEMNEDGAITALMEALEVFHEDETLWKVDEEPVEVTGEAGDEHFGECEAALDGMIIPSEEIPLLDISPELAETKEAIEDKLKEQTEEAHKDKTVKINELEKMKMKDGVIEDERNIEEEQEEGEKIKNTKMRRRVRTSNEIEETEVTYANDNDNYEPGERICVKENAEEPKAHFGK</sequence>
<accession>A0A183TQ73</accession>
<dbReference type="AlphaFoldDB" id="A0A183TQ73"/>
<dbReference type="EMBL" id="UYSU01044859">
    <property type="protein sequence ID" value="VDM05007.1"/>
    <property type="molecule type" value="Genomic_DNA"/>
</dbReference>
<organism evidence="4">
    <name type="scientific">Schistocephalus solidus</name>
    <name type="common">Tapeworm</name>
    <dbReference type="NCBI Taxonomy" id="70667"/>
    <lineage>
        <taxon>Eukaryota</taxon>
        <taxon>Metazoa</taxon>
        <taxon>Spiralia</taxon>
        <taxon>Lophotrochozoa</taxon>
        <taxon>Platyhelminthes</taxon>
        <taxon>Cestoda</taxon>
        <taxon>Eucestoda</taxon>
        <taxon>Diphyllobothriidea</taxon>
        <taxon>Diphyllobothriidae</taxon>
        <taxon>Schistocephalus</taxon>
    </lineage>
</organism>
<evidence type="ECO:0000313" key="4">
    <source>
        <dbReference type="WBParaSite" id="SSLN_0001932001-mRNA-1"/>
    </source>
</evidence>
<dbReference type="Proteomes" id="UP000275846">
    <property type="component" value="Unassembled WGS sequence"/>
</dbReference>
<feature type="region of interest" description="Disordered" evidence="1">
    <location>
        <begin position="408"/>
        <end position="435"/>
    </location>
</feature>
<dbReference type="OrthoDB" id="10399095at2759"/>
<protein>
    <submittedName>
        <fullName evidence="4">Rad21_Rec8 domain-containing protein</fullName>
    </submittedName>
</protein>
<evidence type="ECO:0000256" key="1">
    <source>
        <dbReference type="SAM" id="MobiDB-lite"/>
    </source>
</evidence>
<feature type="compositionally biased region" description="Polar residues" evidence="1">
    <location>
        <begin position="132"/>
        <end position="148"/>
    </location>
</feature>
<reference evidence="2 3" key="2">
    <citation type="submission" date="2018-11" db="EMBL/GenBank/DDBJ databases">
        <authorList>
            <consortium name="Pathogen Informatics"/>
        </authorList>
    </citation>
    <scope>NUCLEOTIDE SEQUENCE [LARGE SCALE GENOMIC DNA]</scope>
    <source>
        <strain evidence="2 3">NST_G2</strain>
    </source>
</reference>
<dbReference type="WBParaSite" id="SSLN_0001932001-mRNA-1">
    <property type="protein sequence ID" value="SSLN_0001932001-mRNA-1"/>
    <property type="gene ID" value="SSLN_0001932001"/>
</dbReference>
<feature type="region of interest" description="Disordered" evidence="1">
    <location>
        <begin position="1"/>
        <end position="26"/>
    </location>
</feature>
<keyword evidence="3" id="KW-1185">Reference proteome</keyword>
<gene>
    <name evidence="2" type="ORF">SSLN_LOCUS18621</name>
</gene>